<evidence type="ECO:0008006" key="3">
    <source>
        <dbReference type="Google" id="ProtNLM"/>
    </source>
</evidence>
<name>A0A0G0LNA3_9BACT</name>
<dbReference type="PATRIC" id="fig|1618334.3.peg.416"/>
<evidence type="ECO:0000313" key="2">
    <source>
        <dbReference type="Proteomes" id="UP000033934"/>
    </source>
</evidence>
<dbReference type="EMBL" id="LBVO01000025">
    <property type="protein sequence ID" value="KKQ89450.1"/>
    <property type="molecule type" value="Genomic_DNA"/>
</dbReference>
<comment type="caution">
    <text evidence="1">The sequence shown here is derived from an EMBL/GenBank/DDBJ whole genome shotgun (WGS) entry which is preliminary data.</text>
</comment>
<evidence type="ECO:0000313" key="1">
    <source>
        <dbReference type="EMBL" id="KKQ89450.1"/>
    </source>
</evidence>
<reference evidence="1 2" key="1">
    <citation type="journal article" date="2015" name="Nature">
        <title>rRNA introns, odd ribosomes, and small enigmatic genomes across a large radiation of phyla.</title>
        <authorList>
            <person name="Brown C.T."/>
            <person name="Hug L.A."/>
            <person name="Thomas B.C."/>
            <person name="Sharon I."/>
            <person name="Castelle C.J."/>
            <person name="Singh A."/>
            <person name="Wilkins M.J."/>
            <person name="Williams K.H."/>
            <person name="Banfield J.F."/>
        </authorList>
    </citation>
    <scope>NUCLEOTIDE SEQUENCE [LARGE SCALE GENOMIC DNA]</scope>
</reference>
<protein>
    <recommendedName>
        <fullName evidence="3">Transcriptional regulator</fullName>
    </recommendedName>
</protein>
<sequence>MKYNTLNSRIDRPFFSSQSLQLAKLLVFNYQLTAWTKKNYIKQLKRGIYYFTDRKNDLTPQEVSHLIYEPSYISLESALSYYGLIPEIVHSITAVTSKTNRRFSNDFGYFIYRHIKPSLFFGYKSIKTKYGKYLMAEPEKALLDYLYLNSGRINNKTDILELRLNFEIFNDIIESIKLFSYLEHYQSKKLNQLINLILKQCKPTNS</sequence>
<dbReference type="AlphaFoldDB" id="A0A0G0LNA3"/>
<accession>A0A0G0LNA3</accession>
<proteinExistence type="predicted"/>
<organism evidence="1 2">
    <name type="scientific">Berkelbacteria bacterium GW2011_GWA2_38_9</name>
    <dbReference type="NCBI Taxonomy" id="1618334"/>
    <lineage>
        <taxon>Bacteria</taxon>
        <taxon>Candidatus Berkelbacteria</taxon>
    </lineage>
</organism>
<gene>
    <name evidence="1" type="ORF">UT11_C0025G0004</name>
</gene>
<dbReference type="Proteomes" id="UP000033934">
    <property type="component" value="Unassembled WGS sequence"/>
</dbReference>